<dbReference type="InterPro" id="IPR014001">
    <property type="entry name" value="Helicase_ATP-bd"/>
</dbReference>
<evidence type="ECO:0000256" key="2">
    <source>
        <dbReference type="ARBA" id="ARBA00022801"/>
    </source>
</evidence>
<dbReference type="Pfam" id="PF26076">
    <property type="entry name" value="WHD_DDX60"/>
    <property type="match status" value="1"/>
</dbReference>
<dbReference type="Pfam" id="PF00271">
    <property type="entry name" value="Helicase_C"/>
    <property type="match status" value="1"/>
</dbReference>
<feature type="domain" description="Helicase ATP-binding" evidence="6">
    <location>
        <begin position="322"/>
        <end position="490"/>
    </location>
</feature>
<accession>A0A7R9FSM9</accession>
<keyword evidence="2" id="KW-0378">Hydrolase</keyword>
<protein>
    <submittedName>
        <fullName evidence="8">Uncharacterized protein</fullName>
    </submittedName>
</protein>
<feature type="region of interest" description="Disordered" evidence="5">
    <location>
        <begin position="1"/>
        <end position="25"/>
    </location>
</feature>
<feature type="region of interest" description="Disordered" evidence="5">
    <location>
        <begin position="698"/>
        <end position="727"/>
    </location>
</feature>
<dbReference type="FunFam" id="3.40.50.300:FF:001039">
    <property type="entry name" value="ATP-dependent RNA helicase DDX60"/>
    <property type="match status" value="1"/>
</dbReference>
<feature type="non-terminal residue" evidence="8">
    <location>
        <position position="1270"/>
    </location>
</feature>
<dbReference type="GO" id="GO:0005524">
    <property type="term" value="F:ATP binding"/>
    <property type="evidence" value="ECO:0007669"/>
    <property type="project" value="UniProtKB-KW"/>
</dbReference>
<evidence type="ECO:0000256" key="4">
    <source>
        <dbReference type="ARBA" id="ARBA00022840"/>
    </source>
</evidence>
<dbReference type="AlphaFoldDB" id="A0A7R9FSM9"/>
<name>A0A7R9FSM9_9CRUS</name>
<dbReference type="Pfam" id="PF23002">
    <property type="entry name" value="PIN-like_DDX60"/>
    <property type="match status" value="1"/>
</dbReference>
<dbReference type="PANTHER" id="PTHR44533:SF4">
    <property type="entry name" value="DEAD_H RNA HELICASE, PUTATIVE-RELATED"/>
    <property type="match status" value="1"/>
</dbReference>
<evidence type="ECO:0000256" key="1">
    <source>
        <dbReference type="ARBA" id="ARBA00022741"/>
    </source>
</evidence>
<dbReference type="Gene3D" id="3.40.50.300">
    <property type="entry name" value="P-loop containing nucleotide triphosphate hydrolases"/>
    <property type="match status" value="2"/>
</dbReference>
<dbReference type="InterPro" id="IPR001650">
    <property type="entry name" value="Helicase_C-like"/>
</dbReference>
<evidence type="ECO:0000256" key="3">
    <source>
        <dbReference type="ARBA" id="ARBA00022806"/>
    </source>
</evidence>
<keyword evidence="1" id="KW-0547">Nucleotide-binding</keyword>
<dbReference type="Pfam" id="PF00270">
    <property type="entry name" value="DEAD"/>
    <property type="match status" value="1"/>
</dbReference>
<keyword evidence="4" id="KW-0067">ATP-binding</keyword>
<keyword evidence="3" id="KW-0347">Helicase</keyword>
<dbReference type="GO" id="GO:0003676">
    <property type="term" value="F:nucleic acid binding"/>
    <property type="evidence" value="ECO:0007669"/>
    <property type="project" value="InterPro"/>
</dbReference>
<dbReference type="GO" id="GO:0005737">
    <property type="term" value="C:cytoplasm"/>
    <property type="evidence" value="ECO:0007669"/>
    <property type="project" value="TreeGrafter"/>
</dbReference>
<dbReference type="EMBL" id="LR904790">
    <property type="protein sequence ID" value="CAD7253094.1"/>
    <property type="molecule type" value="Genomic_DNA"/>
</dbReference>
<dbReference type="InterPro" id="IPR027417">
    <property type="entry name" value="P-loop_NTPase"/>
</dbReference>
<dbReference type="OrthoDB" id="6819150at2759"/>
<dbReference type="GO" id="GO:0016787">
    <property type="term" value="F:hydrolase activity"/>
    <property type="evidence" value="ECO:0007669"/>
    <property type="project" value="UniProtKB-KW"/>
</dbReference>
<dbReference type="InterPro" id="IPR055124">
    <property type="entry name" value="PIN-like_DDX60"/>
</dbReference>
<evidence type="ECO:0000259" key="6">
    <source>
        <dbReference type="PROSITE" id="PS51192"/>
    </source>
</evidence>
<evidence type="ECO:0000256" key="5">
    <source>
        <dbReference type="SAM" id="MobiDB-lite"/>
    </source>
</evidence>
<sequence>MDIDMNSKEEGGLLTSGSDEDDDEFPQSFPKAELDIEALAEKLVLSGERKNIADEFSVSNTFLLDGDSLLLFIIFNSSVDVSYGGQYLHLVYAVERFLGMLFERGAVLVIIFFENTLKLWNENPTLLLARQVIHTHLEKNSSCRVLSFPSSCHVDFQNRMNASVLCHSGDVDAKGIPAIIPLGIISCLKAAPLSVVTAREILGEKPEEEEVDLLPIRAECIFKSVLLVQKFLPNFQAPLTDDLPNLPFLKEVSWEETNMPPDSLNILQKLKLSIDDVKRKDGESSIRFQMLHMGPHLKREYRTDPDPRIDKFIPDTWQRQMFDAIDMNQSMLIVAPTSSGKTYASYYCIRKVLQMDNESVVLYVAPTKALVNQVAATVYASFNQKVMPAGKAVLGVFTRDYRENVLNSQVLIVVPQTFEILMLSPQMQDWVSKLKYVIMDEIHCLGEEGSGEVWEQLLLLIPCPILALSATVKNYESFHEWMQTIEYVKSEIDKKLNKRRQGPKAYQVQLIVHDERNADLEPFLFVISNENQQMLLPINPMGLMTSEEIRRSGIPSHLSPSPRQTLALFDALKKHLPTGSTDGVDPEDKFKAQAFPTRTEVKEYAQLLLKRLEELAIQHPVDVDEALRSLNADLRAVRGDEGIIISPLRTQLALVFHLKKIDGLPALSFIDDRKKVESFARYIAKYLEEGESRDQKSKVIPVEKLKKTNEKPPRERKKERELTQQGRMRDFKAESRANLNQRTVPNFFIEYKPSSEWTLAAYENVSEKEFEYLSQRLMRLKPVRPQVWRLNERKLIETQTGNTSDPKMKQKVAPSRNSAKEFMEMLIRGVGFHHAGIDNKMRSTVEMLFRKKFLQYVSATGTLAMGIHMPCKSVIIAGDSPYMNVQRFRQMSGRAGRRGFDLVGNVVFTGVSLGRIKSFLLGDLPMLRGNFHLSVSLILRLLATSSAVSGGDDEALLLRHRSFLSLPLGGLTSDTWKEHTEYFFIFGLLFLIQLEYINVKGNVGGHSQLAMHLQYHEPGVYIFKILLDKGIINNIVHNGMKDEEFDEEMLEDLVVILCYIFTNFSIPDFWKSCIEKKRKLKKWNSQVFLPKLNPKVKNVIEEYESMVRETFRFSLAFCSRDVKKRHGEECRLPLSRIEFPGIATSSSPPVGSLEFRLKESALKVKIVSQFSALSDVTDEDLIPNRHVIPDIRIEAFTPIDVLPLTKPWQRLNGYAWDFYRHGIYKCIETENRIRAGEAYNLLEDFRLLLCAITTSLEVLDWDEKVTRAFR</sequence>
<dbReference type="InterPro" id="IPR011545">
    <property type="entry name" value="DEAD/DEAH_box_helicase_dom"/>
</dbReference>
<proteinExistence type="predicted"/>
<dbReference type="InterPro" id="IPR059032">
    <property type="entry name" value="WHD_DDX60"/>
</dbReference>
<keyword evidence="9" id="KW-1185">Reference proteome</keyword>
<evidence type="ECO:0000313" key="9">
    <source>
        <dbReference type="Proteomes" id="UP000677054"/>
    </source>
</evidence>
<evidence type="ECO:0000259" key="7">
    <source>
        <dbReference type="PROSITE" id="PS51194"/>
    </source>
</evidence>
<dbReference type="InterPro" id="IPR052431">
    <property type="entry name" value="SKI2_subfamily_helicases"/>
</dbReference>
<dbReference type="SMART" id="SM00487">
    <property type="entry name" value="DEXDc"/>
    <property type="match status" value="1"/>
</dbReference>
<feature type="compositionally biased region" description="Basic and acidic residues" evidence="5">
    <location>
        <begin position="1"/>
        <end position="11"/>
    </location>
</feature>
<evidence type="ECO:0000313" key="8">
    <source>
        <dbReference type="EMBL" id="CAD7253094.1"/>
    </source>
</evidence>
<dbReference type="PANTHER" id="PTHR44533">
    <property type="entry name" value="DEAD/H RNA HELICASE, PUTATIVE-RELATED"/>
    <property type="match status" value="1"/>
</dbReference>
<dbReference type="PROSITE" id="PS51194">
    <property type="entry name" value="HELICASE_CTER"/>
    <property type="match status" value="1"/>
</dbReference>
<dbReference type="GO" id="GO:0004386">
    <property type="term" value="F:helicase activity"/>
    <property type="evidence" value="ECO:0007669"/>
    <property type="project" value="UniProtKB-KW"/>
</dbReference>
<dbReference type="EMBL" id="CAJPEV010005273">
    <property type="protein sequence ID" value="CAG0902965.1"/>
    <property type="molecule type" value="Genomic_DNA"/>
</dbReference>
<dbReference type="SUPFAM" id="SSF52540">
    <property type="entry name" value="P-loop containing nucleoside triphosphate hydrolases"/>
    <property type="match status" value="2"/>
</dbReference>
<dbReference type="PROSITE" id="PS51192">
    <property type="entry name" value="HELICASE_ATP_BIND_1"/>
    <property type="match status" value="1"/>
</dbReference>
<dbReference type="SMART" id="SM00490">
    <property type="entry name" value="HELICc"/>
    <property type="match status" value="1"/>
</dbReference>
<feature type="domain" description="Helicase C-terminal" evidence="7">
    <location>
        <begin position="782"/>
        <end position="942"/>
    </location>
</feature>
<organism evidence="8">
    <name type="scientific">Darwinula stevensoni</name>
    <dbReference type="NCBI Taxonomy" id="69355"/>
    <lineage>
        <taxon>Eukaryota</taxon>
        <taxon>Metazoa</taxon>
        <taxon>Ecdysozoa</taxon>
        <taxon>Arthropoda</taxon>
        <taxon>Crustacea</taxon>
        <taxon>Oligostraca</taxon>
        <taxon>Ostracoda</taxon>
        <taxon>Podocopa</taxon>
        <taxon>Podocopida</taxon>
        <taxon>Darwinulocopina</taxon>
        <taxon>Darwinuloidea</taxon>
        <taxon>Darwinulidae</taxon>
        <taxon>Darwinula</taxon>
    </lineage>
</organism>
<dbReference type="Proteomes" id="UP000677054">
    <property type="component" value="Unassembled WGS sequence"/>
</dbReference>
<reference evidence="8" key="1">
    <citation type="submission" date="2020-11" db="EMBL/GenBank/DDBJ databases">
        <authorList>
            <person name="Tran Van P."/>
        </authorList>
    </citation>
    <scope>NUCLEOTIDE SEQUENCE</scope>
</reference>
<gene>
    <name evidence="8" type="ORF">DSTB1V02_LOCUS12844</name>
</gene>